<dbReference type="EMBL" id="BAAAMU010000036">
    <property type="protein sequence ID" value="GAA1646132.1"/>
    <property type="molecule type" value="Genomic_DNA"/>
</dbReference>
<organism evidence="2 3">
    <name type="scientific">Nonomuraea maheshkhaliensis</name>
    <dbReference type="NCBI Taxonomy" id="419590"/>
    <lineage>
        <taxon>Bacteria</taxon>
        <taxon>Bacillati</taxon>
        <taxon>Actinomycetota</taxon>
        <taxon>Actinomycetes</taxon>
        <taxon>Streptosporangiales</taxon>
        <taxon>Streptosporangiaceae</taxon>
        <taxon>Nonomuraea</taxon>
    </lineage>
</organism>
<proteinExistence type="predicted"/>
<evidence type="ECO:0000313" key="2">
    <source>
        <dbReference type="EMBL" id="GAA1646132.1"/>
    </source>
</evidence>
<gene>
    <name evidence="2" type="ORF">GCM10009733_049090</name>
</gene>
<sequence length="319" mass="34687">MTGLLAEVGKKFAERWLTLLVLPGALYLCAVAAARHLDGFAFAPLVSKVGALSAPRDNASALLQLIVFAVLAAAAGLAASAVGSLVERLWLAEDWQSWPRPLRRLALLRVGARRRRWDADHNAETAMREQYLRGRIPGGTPSEITDLDLELALRKVMATAQERPARPTWMGDRVQAVVARYREECGLDLPSVWPHLWLALPDQVRAEIKEARESVTRAAVLAGWGVLYAAVAVLWWPASLLVAGLFVTARQRGRRATEAYALLVEAAARLHAPELARGLGLDHSGPLDAQTGQAMTLLVQGQAHLIPLTVGWPGTQQPE</sequence>
<evidence type="ECO:0000313" key="3">
    <source>
        <dbReference type="Proteomes" id="UP001500064"/>
    </source>
</evidence>
<evidence type="ECO:0000256" key="1">
    <source>
        <dbReference type="SAM" id="Phobius"/>
    </source>
</evidence>
<keyword evidence="3" id="KW-1185">Reference proteome</keyword>
<accession>A0ABN2FGQ2</accession>
<keyword evidence="1" id="KW-0472">Membrane</keyword>
<comment type="caution">
    <text evidence="2">The sequence shown here is derived from an EMBL/GenBank/DDBJ whole genome shotgun (WGS) entry which is preliminary data.</text>
</comment>
<dbReference type="RefSeq" id="WP_346108309.1">
    <property type="nucleotide sequence ID" value="NZ_BAAAMU010000036.1"/>
</dbReference>
<keyword evidence="1" id="KW-0812">Transmembrane</keyword>
<keyword evidence="1" id="KW-1133">Transmembrane helix</keyword>
<protein>
    <recommendedName>
        <fullName evidence="4">Vegetative cell wall protein gp1</fullName>
    </recommendedName>
</protein>
<feature type="transmembrane region" description="Helical" evidence="1">
    <location>
        <begin position="62"/>
        <end position="86"/>
    </location>
</feature>
<reference evidence="2 3" key="1">
    <citation type="journal article" date="2019" name="Int. J. Syst. Evol. Microbiol.">
        <title>The Global Catalogue of Microorganisms (GCM) 10K type strain sequencing project: providing services to taxonomists for standard genome sequencing and annotation.</title>
        <authorList>
            <consortium name="The Broad Institute Genomics Platform"/>
            <consortium name="The Broad Institute Genome Sequencing Center for Infectious Disease"/>
            <person name="Wu L."/>
            <person name="Ma J."/>
        </authorList>
    </citation>
    <scope>NUCLEOTIDE SEQUENCE [LARGE SCALE GENOMIC DNA]</scope>
    <source>
        <strain evidence="2 3">JCM 13929</strain>
    </source>
</reference>
<dbReference type="Proteomes" id="UP001500064">
    <property type="component" value="Unassembled WGS sequence"/>
</dbReference>
<evidence type="ECO:0008006" key="4">
    <source>
        <dbReference type="Google" id="ProtNLM"/>
    </source>
</evidence>
<feature type="transmembrane region" description="Helical" evidence="1">
    <location>
        <begin position="226"/>
        <end position="247"/>
    </location>
</feature>
<feature type="transmembrane region" description="Helical" evidence="1">
    <location>
        <begin position="16"/>
        <end position="34"/>
    </location>
</feature>
<name>A0ABN2FGQ2_9ACTN</name>